<evidence type="ECO:0000313" key="2">
    <source>
        <dbReference type="Proteomes" id="UP000765509"/>
    </source>
</evidence>
<organism evidence="1 2">
    <name type="scientific">Austropuccinia psidii MF-1</name>
    <dbReference type="NCBI Taxonomy" id="1389203"/>
    <lineage>
        <taxon>Eukaryota</taxon>
        <taxon>Fungi</taxon>
        <taxon>Dikarya</taxon>
        <taxon>Basidiomycota</taxon>
        <taxon>Pucciniomycotina</taxon>
        <taxon>Pucciniomycetes</taxon>
        <taxon>Pucciniales</taxon>
        <taxon>Sphaerophragmiaceae</taxon>
        <taxon>Austropuccinia</taxon>
    </lineage>
</organism>
<accession>A0A9Q3I8M4</accession>
<dbReference type="Proteomes" id="UP000765509">
    <property type="component" value="Unassembled WGS sequence"/>
</dbReference>
<gene>
    <name evidence="1" type="ORF">O181_071923</name>
</gene>
<protein>
    <recommendedName>
        <fullName evidence="3">Reverse transcriptase RNase H-like domain-containing protein</fullName>
    </recommendedName>
</protein>
<dbReference type="InterPro" id="IPR043502">
    <property type="entry name" value="DNA/RNA_pol_sf"/>
</dbReference>
<keyword evidence="2" id="KW-1185">Reference proteome</keyword>
<dbReference type="EMBL" id="AVOT02037514">
    <property type="protein sequence ID" value="MBW0532208.1"/>
    <property type="molecule type" value="Genomic_DNA"/>
</dbReference>
<dbReference type="SUPFAM" id="SSF56672">
    <property type="entry name" value="DNA/RNA polymerases"/>
    <property type="match status" value="1"/>
</dbReference>
<proteinExistence type="predicted"/>
<dbReference type="InterPro" id="IPR050951">
    <property type="entry name" value="Retrovirus_Pol_polyprotein"/>
</dbReference>
<dbReference type="AlphaFoldDB" id="A0A9Q3I8M4"/>
<comment type="caution">
    <text evidence="1">The sequence shown here is derived from an EMBL/GenBank/DDBJ whole genome shotgun (WGS) entry which is preliminary data.</text>
</comment>
<dbReference type="PANTHER" id="PTHR37984">
    <property type="entry name" value="PROTEIN CBG26694"/>
    <property type="match status" value="1"/>
</dbReference>
<dbReference type="Gene3D" id="3.10.10.10">
    <property type="entry name" value="HIV Type 1 Reverse Transcriptase, subunit A, domain 1"/>
    <property type="match status" value="1"/>
</dbReference>
<evidence type="ECO:0000313" key="1">
    <source>
        <dbReference type="EMBL" id="MBW0532208.1"/>
    </source>
</evidence>
<name>A0A9Q3I8M4_9BASI</name>
<dbReference type="PANTHER" id="PTHR37984:SF5">
    <property type="entry name" value="PROTEIN NYNRIN-LIKE"/>
    <property type="match status" value="1"/>
</dbReference>
<reference evidence="1" key="1">
    <citation type="submission" date="2021-03" db="EMBL/GenBank/DDBJ databases">
        <title>Draft genome sequence of rust myrtle Austropuccinia psidii MF-1, a brazilian biotype.</title>
        <authorList>
            <person name="Quecine M.C."/>
            <person name="Pachon D.M.R."/>
            <person name="Bonatelli M.L."/>
            <person name="Correr F.H."/>
            <person name="Franceschini L.M."/>
            <person name="Leite T.F."/>
            <person name="Margarido G.R.A."/>
            <person name="Almeida C.A."/>
            <person name="Ferrarezi J.A."/>
            <person name="Labate C.A."/>
        </authorList>
    </citation>
    <scope>NUCLEOTIDE SEQUENCE</scope>
    <source>
        <strain evidence="1">MF-1</strain>
    </source>
</reference>
<sequence length="309" mass="35335">MSEFMIHRKILGQCGGDLEHAVKSRTTEQSSEEAIINILEVTTRTKIGSSRVNLKTKFNTPWKDSKFKSEQLNEAEISLHLSDKKENELSALLNDHKKAFASDKEPLGTVISHEVDITLNIERPYSPLLRRPAYPESPKSRESLEINITELLDLGVIRKVGHNEEVETTIPVIVAWHNGKSRMVGDFRALNTYTVPDRYPIPKIQIAHTQISQEVYISTIKTQLLSGRMCFEVITDWTTVTSLLSMKTPNRHILRWQIAIQEDRGNMTIVHKDGNIHKNSDGLSRWPLPNDIDNPAYVPEEEKLLHRFQ</sequence>
<evidence type="ECO:0008006" key="3">
    <source>
        <dbReference type="Google" id="ProtNLM"/>
    </source>
</evidence>